<gene>
    <name evidence="3" type="ORF">GA0070623_5280</name>
</gene>
<evidence type="ECO:0000256" key="2">
    <source>
        <dbReference type="SAM" id="Phobius"/>
    </source>
</evidence>
<sequence length="288" mass="31409">MTATDGTGGATTWWSAEARSSLASGLVAASIPVVAAIWSVYQVSRGDRDTTMLVLRTLNIPAAVISTLFYFAPFLLAALFILVFKRIMESSPGRMRRIKGAAWLTAYTLLSASLPLVYVLSIATAGMIVRPRPASSRRLPDTAGGRPAYAEMIAYAGLPLMLILTQQPMWLTHEEIRTRSHPDGVTVYVLESGDHHLTVMYENFQPEIIDQDDVRERRLCRVEPTGYGKVIDILYSTVPIRAKLGQLEPLPACPTRQGGKNQDPQEPTAPPSPGQPSDPASRSPSTGY</sequence>
<evidence type="ECO:0000256" key="1">
    <source>
        <dbReference type="SAM" id="MobiDB-lite"/>
    </source>
</evidence>
<feature type="transmembrane region" description="Helical" evidence="2">
    <location>
        <begin position="104"/>
        <end position="128"/>
    </location>
</feature>
<feature type="compositionally biased region" description="Pro residues" evidence="1">
    <location>
        <begin position="267"/>
        <end position="276"/>
    </location>
</feature>
<dbReference type="RefSeq" id="WP_067306005.1">
    <property type="nucleotide sequence ID" value="NZ_LRMV01000037.1"/>
</dbReference>
<evidence type="ECO:0000313" key="4">
    <source>
        <dbReference type="Proteomes" id="UP000198226"/>
    </source>
</evidence>
<reference evidence="4" key="1">
    <citation type="submission" date="2016-06" db="EMBL/GenBank/DDBJ databases">
        <authorList>
            <person name="Varghese N."/>
            <person name="Submissions Spin"/>
        </authorList>
    </citation>
    <scope>NUCLEOTIDE SEQUENCE [LARGE SCALE GENOMIC DNA]</scope>
    <source>
        <strain evidence="4">DSM 44983</strain>
    </source>
</reference>
<feature type="transmembrane region" description="Helical" evidence="2">
    <location>
        <begin position="22"/>
        <end position="41"/>
    </location>
</feature>
<keyword evidence="4" id="KW-1185">Reference proteome</keyword>
<keyword evidence="2" id="KW-0812">Transmembrane</keyword>
<dbReference type="OrthoDB" id="9936073at2"/>
<proteinExistence type="predicted"/>
<dbReference type="AlphaFoldDB" id="A0A125Q1P7"/>
<name>A0A125Q1P7_9ACTN</name>
<accession>A0A125Q1P7</accession>
<feature type="transmembrane region" description="Helical" evidence="2">
    <location>
        <begin position="61"/>
        <end position="84"/>
    </location>
</feature>
<keyword evidence="2" id="KW-0472">Membrane</keyword>
<dbReference type="Proteomes" id="UP000198226">
    <property type="component" value="Chromosome I"/>
</dbReference>
<feature type="compositionally biased region" description="Polar residues" evidence="1">
    <location>
        <begin position="278"/>
        <end position="288"/>
    </location>
</feature>
<protein>
    <submittedName>
        <fullName evidence="3">Uncharacterized protein</fullName>
    </submittedName>
</protein>
<feature type="region of interest" description="Disordered" evidence="1">
    <location>
        <begin position="248"/>
        <end position="288"/>
    </location>
</feature>
<keyword evidence="2" id="KW-1133">Transmembrane helix</keyword>
<organism evidence="3 4">
    <name type="scientific">Micromonospora rifamycinica</name>
    <dbReference type="NCBI Taxonomy" id="291594"/>
    <lineage>
        <taxon>Bacteria</taxon>
        <taxon>Bacillati</taxon>
        <taxon>Actinomycetota</taxon>
        <taxon>Actinomycetes</taxon>
        <taxon>Micromonosporales</taxon>
        <taxon>Micromonosporaceae</taxon>
        <taxon>Micromonospora</taxon>
    </lineage>
</organism>
<dbReference type="EMBL" id="LT607752">
    <property type="protein sequence ID" value="SCG80911.1"/>
    <property type="molecule type" value="Genomic_DNA"/>
</dbReference>
<evidence type="ECO:0000313" key="3">
    <source>
        <dbReference type="EMBL" id="SCG80911.1"/>
    </source>
</evidence>